<dbReference type="InterPro" id="IPR050098">
    <property type="entry name" value="TFPI/VKTCI-like"/>
</dbReference>
<accession>B4KFC7</accession>
<dbReference type="PRINTS" id="PR00759">
    <property type="entry name" value="BASICPTASE"/>
</dbReference>
<keyword evidence="4" id="KW-0646">Protease inhibitor</keyword>
<dbReference type="Pfam" id="PF00014">
    <property type="entry name" value="Kunitz_BPTI"/>
    <property type="match status" value="1"/>
</dbReference>
<comment type="subcellular location">
    <subcellularLocation>
        <location evidence="1">Secreted</location>
    </subcellularLocation>
</comment>
<keyword evidence="10" id="KW-1185">Reference proteome</keyword>
<feature type="signal peptide" evidence="7">
    <location>
        <begin position="1"/>
        <end position="18"/>
    </location>
</feature>
<evidence type="ECO:0000313" key="9">
    <source>
        <dbReference type="EMBL" id="EDW12027.2"/>
    </source>
</evidence>
<dbReference type="PANTHER" id="PTHR10083:SF217">
    <property type="entry name" value="BOOPHILIN-H2"/>
    <property type="match status" value="1"/>
</dbReference>
<evidence type="ECO:0000256" key="1">
    <source>
        <dbReference type="ARBA" id="ARBA00004613"/>
    </source>
</evidence>
<protein>
    <recommendedName>
        <fullName evidence="8">BPTI/Kunitz inhibitor domain-containing protein</fullName>
    </recommendedName>
</protein>
<evidence type="ECO:0000259" key="8">
    <source>
        <dbReference type="PROSITE" id="PS50279"/>
    </source>
</evidence>
<evidence type="ECO:0000256" key="2">
    <source>
        <dbReference type="ARBA" id="ARBA00022525"/>
    </source>
</evidence>
<keyword evidence="6" id="KW-1015">Disulfide bond</keyword>
<dbReference type="OrthoDB" id="4473401at2759"/>
<keyword evidence="7" id="KW-0732">Signal</keyword>
<dbReference type="PROSITE" id="PS50279">
    <property type="entry name" value="BPTI_KUNITZ_2"/>
    <property type="match status" value="1"/>
</dbReference>
<dbReference type="SUPFAM" id="SSF57362">
    <property type="entry name" value="BPTI-like"/>
    <property type="match status" value="1"/>
</dbReference>
<gene>
    <name evidence="9" type="primary">Dmoj\GI17461</name>
    <name evidence="9" type="ORF">Dmoj_GI17461</name>
</gene>
<dbReference type="SMART" id="SM00131">
    <property type="entry name" value="KU"/>
    <property type="match status" value="1"/>
</dbReference>
<evidence type="ECO:0000256" key="4">
    <source>
        <dbReference type="ARBA" id="ARBA00022690"/>
    </source>
</evidence>
<dbReference type="Proteomes" id="UP000009192">
    <property type="component" value="Unassembled WGS sequence"/>
</dbReference>
<dbReference type="GO" id="GO:0004867">
    <property type="term" value="F:serine-type endopeptidase inhibitor activity"/>
    <property type="evidence" value="ECO:0007669"/>
    <property type="project" value="UniProtKB-KW"/>
</dbReference>
<dbReference type="FunFam" id="4.10.410.10:FF:000026">
    <property type="entry name" value="Serine protease inhibitor, putative"/>
    <property type="match status" value="1"/>
</dbReference>
<dbReference type="CDD" id="cd00109">
    <property type="entry name" value="Kunitz-type"/>
    <property type="match status" value="1"/>
</dbReference>
<dbReference type="PANTHER" id="PTHR10083">
    <property type="entry name" value="KUNITZ-TYPE PROTEASE INHIBITOR-RELATED"/>
    <property type="match status" value="1"/>
</dbReference>
<sequence length="103" mass="11799">MNHMQLTYFLTLISTALAAFNTVIRAPQCLYMADAGPCDAKIRVFGYDYVSNRCVHFYYSGCGGNPNRFATRSECMETCYVQNADGQDPIEDEKFDLFYKNEF</sequence>
<keyword evidence="2" id="KW-0964">Secreted</keyword>
<evidence type="ECO:0000313" key="10">
    <source>
        <dbReference type="Proteomes" id="UP000009192"/>
    </source>
</evidence>
<reference evidence="9 10" key="1">
    <citation type="journal article" date="2007" name="Nature">
        <title>Evolution of genes and genomes on the Drosophila phylogeny.</title>
        <authorList>
            <consortium name="Drosophila 12 Genomes Consortium"/>
            <person name="Clark A.G."/>
            <person name="Eisen M.B."/>
            <person name="Smith D.R."/>
            <person name="Bergman C.M."/>
            <person name="Oliver B."/>
            <person name="Markow T.A."/>
            <person name="Kaufman T.C."/>
            <person name="Kellis M."/>
            <person name="Gelbart W."/>
            <person name="Iyer V.N."/>
            <person name="Pollard D.A."/>
            <person name="Sackton T.B."/>
            <person name="Larracuente A.M."/>
            <person name="Singh N.D."/>
            <person name="Abad J.P."/>
            <person name="Abt D.N."/>
            <person name="Adryan B."/>
            <person name="Aguade M."/>
            <person name="Akashi H."/>
            <person name="Anderson W.W."/>
            <person name="Aquadro C.F."/>
            <person name="Ardell D.H."/>
            <person name="Arguello R."/>
            <person name="Artieri C.G."/>
            <person name="Barbash D.A."/>
            <person name="Barker D."/>
            <person name="Barsanti P."/>
            <person name="Batterham P."/>
            <person name="Batzoglou S."/>
            <person name="Begun D."/>
            <person name="Bhutkar A."/>
            <person name="Blanco E."/>
            <person name="Bosak S.A."/>
            <person name="Bradley R.K."/>
            <person name="Brand A.D."/>
            <person name="Brent M.R."/>
            <person name="Brooks A.N."/>
            <person name="Brown R.H."/>
            <person name="Butlin R.K."/>
            <person name="Caggese C."/>
            <person name="Calvi B.R."/>
            <person name="Bernardo de Carvalho A."/>
            <person name="Caspi A."/>
            <person name="Castrezana S."/>
            <person name="Celniker S.E."/>
            <person name="Chang J.L."/>
            <person name="Chapple C."/>
            <person name="Chatterji S."/>
            <person name="Chinwalla A."/>
            <person name="Civetta A."/>
            <person name="Clifton S.W."/>
            <person name="Comeron J.M."/>
            <person name="Costello J.C."/>
            <person name="Coyne J.A."/>
            <person name="Daub J."/>
            <person name="David R.G."/>
            <person name="Delcher A.L."/>
            <person name="Delehaunty K."/>
            <person name="Do C.B."/>
            <person name="Ebling H."/>
            <person name="Edwards K."/>
            <person name="Eickbush T."/>
            <person name="Evans J.D."/>
            <person name="Filipski A."/>
            <person name="Findeiss S."/>
            <person name="Freyhult E."/>
            <person name="Fulton L."/>
            <person name="Fulton R."/>
            <person name="Garcia A.C."/>
            <person name="Gardiner A."/>
            <person name="Garfield D.A."/>
            <person name="Garvin B.E."/>
            <person name="Gibson G."/>
            <person name="Gilbert D."/>
            <person name="Gnerre S."/>
            <person name="Godfrey J."/>
            <person name="Good R."/>
            <person name="Gotea V."/>
            <person name="Gravely B."/>
            <person name="Greenberg A.J."/>
            <person name="Griffiths-Jones S."/>
            <person name="Gross S."/>
            <person name="Guigo R."/>
            <person name="Gustafson E.A."/>
            <person name="Haerty W."/>
            <person name="Hahn M.W."/>
            <person name="Halligan D.L."/>
            <person name="Halpern A.L."/>
            <person name="Halter G.M."/>
            <person name="Han M.V."/>
            <person name="Heger A."/>
            <person name="Hillier L."/>
            <person name="Hinrichs A.S."/>
            <person name="Holmes I."/>
            <person name="Hoskins R.A."/>
            <person name="Hubisz M.J."/>
            <person name="Hultmark D."/>
            <person name="Huntley M.A."/>
            <person name="Jaffe D.B."/>
            <person name="Jagadeeshan S."/>
            <person name="Jeck W.R."/>
            <person name="Johnson J."/>
            <person name="Jones C.D."/>
            <person name="Jordan W.C."/>
            <person name="Karpen G.H."/>
            <person name="Kataoka E."/>
            <person name="Keightley P.D."/>
            <person name="Kheradpour P."/>
            <person name="Kirkness E.F."/>
            <person name="Koerich L.B."/>
            <person name="Kristiansen K."/>
            <person name="Kudrna D."/>
            <person name="Kulathinal R.J."/>
            <person name="Kumar S."/>
            <person name="Kwok R."/>
            <person name="Lander E."/>
            <person name="Langley C.H."/>
            <person name="Lapoint R."/>
            <person name="Lazzaro B.P."/>
            <person name="Lee S.J."/>
            <person name="Levesque L."/>
            <person name="Li R."/>
            <person name="Lin C.F."/>
            <person name="Lin M.F."/>
            <person name="Lindblad-Toh K."/>
            <person name="Llopart A."/>
            <person name="Long M."/>
            <person name="Low L."/>
            <person name="Lozovsky E."/>
            <person name="Lu J."/>
            <person name="Luo M."/>
            <person name="Machado C.A."/>
            <person name="Makalowski W."/>
            <person name="Marzo M."/>
            <person name="Matsuda M."/>
            <person name="Matzkin L."/>
            <person name="McAllister B."/>
            <person name="McBride C.S."/>
            <person name="McKernan B."/>
            <person name="McKernan K."/>
            <person name="Mendez-Lago M."/>
            <person name="Minx P."/>
            <person name="Mollenhauer M.U."/>
            <person name="Montooth K."/>
            <person name="Mount S.M."/>
            <person name="Mu X."/>
            <person name="Myers E."/>
            <person name="Negre B."/>
            <person name="Newfeld S."/>
            <person name="Nielsen R."/>
            <person name="Noor M.A."/>
            <person name="O'Grady P."/>
            <person name="Pachter L."/>
            <person name="Papaceit M."/>
            <person name="Parisi M.J."/>
            <person name="Parisi M."/>
            <person name="Parts L."/>
            <person name="Pedersen J.S."/>
            <person name="Pesole G."/>
            <person name="Phillippy A.M."/>
            <person name="Ponting C.P."/>
            <person name="Pop M."/>
            <person name="Porcelli D."/>
            <person name="Powell J.R."/>
            <person name="Prohaska S."/>
            <person name="Pruitt K."/>
            <person name="Puig M."/>
            <person name="Quesneville H."/>
            <person name="Ram K.R."/>
            <person name="Rand D."/>
            <person name="Rasmussen M.D."/>
            <person name="Reed L.K."/>
            <person name="Reenan R."/>
            <person name="Reily A."/>
            <person name="Remington K.A."/>
            <person name="Rieger T.T."/>
            <person name="Ritchie M.G."/>
            <person name="Robin C."/>
            <person name="Rogers Y.H."/>
            <person name="Rohde C."/>
            <person name="Rozas J."/>
            <person name="Rubenfield M.J."/>
            <person name="Ruiz A."/>
            <person name="Russo S."/>
            <person name="Salzberg S.L."/>
            <person name="Sanchez-Gracia A."/>
            <person name="Saranga D.J."/>
            <person name="Sato H."/>
            <person name="Schaeffer S.W."/>
            <person name="Schatz M.C."/>
            <person name="Schlenke T."/>
            <person name="Schwartz R."/>
            <person name="Segarra C."/>
            <person name="Singh R.S."/>
            <person name="Sirot L."/>
            <person name="Sirota M."/>
            <person name="Sisneros N.B."/>
            <person name="Smith C.D."/>
            <person name="Smith T.F."/>
            <person name="Spieth J."/>
            <person name="Stage D.E."/>
            <person name="Stark A."/>
            <person name="Stephan W."/>
            <person name="Strausberg R.L."/>
            <person name="Strempel S."/>
            <person name="Sturgill D."/>
            <person name="Sutton G."/>
            <person name="Sutton G.G."/>
            <person name="Tao W."/>
            <person name="Teichmann S."/>
            <person name="Tobari Y.N."/>
            <person name="Tomimura Y."/>
            <person name="Tsolas J.M."/>
            <person name="Valente V.L."/>
            <person name="Venter E."/>
            <person name="Venter J.C."/>
            <person name="Vicario S."/>
            <person name="Vieira F.G."/>
            <person name="Vilella A.J."/>
            <person name="Villasante A."/>
            <person name="Walenz B."/>
            <person name="Wang J."/>
            <person name="Wasserman M."/>
            <person name="Watts T."/>
            <person name="Wilson D."/>
            <person name="Wilson R.K."/>
            <person name="Wing R.A."/>
            <person name="Wolfner M.F."/>
            <person name="Wong A."/>
            <person name="Wong G.K."/>
            <person name="Wu C.I."/>
            <person name="Wu G."/>
            <person name="Yamamoto D."/>
            <person name="Yang H.P."/>
            <person name="Yang S.P."/>
            <person name="Yorke J.A."/>
            <person name="Yoshida K."/>
            <person name="Zdobnov E."/>
            <person name="Zhang P."/>
            <person name="Zhang Y."/>
            <person name="Zimin A.V."/>
            <person name="Baldwin J."/>
            <person name="Abdouelleil A."/>
            <person name="Abdulkadir J."/>
            <person name="Abebe A."/>
            <person name="Abera B."/>
            <person name="Abreu J."/>
            <person name="Acer S.C."/>
            <person name="Aftuck L."/>
            <person name="Alexander A."/>
            <person name="An P."/>
            <person name="Anderson E."/>
            <person name="Anderson S."/>
            <person name="Arachi H."/>
            <person name="Azer M."/>
            <person name="Bachantsang P."/>
            <person name="Barry A."/>
            <person name="Bayul T."/>
            <person name="Berlin A."/>
            <person name="Bessette D."/>
            <person name="Bloom T."/>
            <person name="Blye J."/>
            <person name="Boguslavskiy L."/>
            <person name="Bonnet C."/>
            <person name="Boukhgalter B."/>
            <person name="Bourzgui I."/>
            <person name="Brown A."/>
            <person name="Cahill P."/>
            <person name="Channer S."/>
            <person name="Cheshatsang Y."/>
            <person name="Chuda L."/>
            <person name="Citroen M."/>
            <person name="Collymore A."/>
            <person name="Cooke P."/>
            <person name="Costello M."/>
            <person name="D'Aco K."/>
            <person name="Daza R."/>
            <person name="De Haan G."/>
            <person name="DeGray S."/>
            <person name="DeMaso C."/>
            <person name="Dhargay N."/>
            <person name="Dooley K."/>
            <person name="Dooley E."/>
            <person name="Doricent M."/>
            <person name="Dorje P."/>
            <person name="Dorjee K."/>
            <person name="Dupes A."/>
            <person name="Elong R."/>
            <person name="Falk J."/>
            <person name="Farina A."/>
            <person name="Faro S."/>
            <person name="Ferguson D."/>
            <person name="Fisher S."/>
            <person name="Foley C.D."/>
            <person name="Franke A."/>
            <person name="Friedrich D."/>
            <person name="Gadbois L."/>
            <person name="Gearin G."/>
            <person name="Gearin C.R."/>
            <person name="Giannoukos G."/>
            <person name="Goode T."/>
            <person name="Graham J."/>
            <person name="Grandbois E."/>
            <person name="Grewal S."/>
            <person name="Gyaltsen K."/>
            <person name="Hafez N."/>
            <person name="Hagos B."/>
            <person name="Hall J."/>
            <person name="Henson C."/>
            <person name="Hollinger A."/>
            <person name="Honan T."/>
            <person name="Huard M.D."/>
            <person name="Hughes L."/>
            <person name="Hurhula B."/>
            <person name="Husby M.E."/>
            <person name="Kamat A."/>
            <person name="Kanga B."/>
            <person name="Kashin S."/>
            <person name="Khazanovich D."/>
            <person name="Kisner P."/>
            <person name="Lance K."/>
            <person name="Lara M."/>
            <person name="Lee W."/>
            <person name="Lennon N."/>
            <person name="Letendre F."/>
            <person name="LeVine R."/>
            <person name="Lipovsky A."/>
            <person name="Liu X."/>
            <person name="Liu J."/>
            <person name="Liu S."/>
            <person name="Lokyitsang T."/>
            <person name="Lokyitsang Y."/>
            <person name="Lubonja R."/>
            <person name="Lui A."/>
            <person name="MacDonald P."/>
            <person name="Magnisalis V."/>
            <person name="Maru K."/>
            <person name="Matthews C."/>
            <person name="McCusker W."/>
            <person name="McDonough S."/>
            <person name="Mehta T."/>
            <person name="Meldrim J."/>
            <person name="Meneus L."/>
            <person name="Mihai O."/>
            <person name="Mihalev A."/>
            <person name="Mihova T."/>
            <person name="Mittelman R."/>
            <person name="Mlenga V."/>
            <person name="Montmayeur A."/>
            <person name="Mulrain L."/>
            <person name="Navidi A."/>
            <person name="Naylor J."/>
            <person name="Negash T."/>
            <person name="Nguyen T."/>
            <person name="Nguyen N."/>
            <person name="Nicol R."/>
            <person name="Norbu C."/>
            <person name="Norbu N."/>
            <person name="Novod N."/>
            <person name="O'Neill B."/>
            <person name="Osman S."/>
            <person name="Markiewicz E."/>
            <person name="Oyono O.L."/>
            <person name="Patti C."/>
            <person name="Phunkhang P."/>
            <person name="Pierre F."/>
            <person name="Priest M."/>
            <person name="Raghuraman S."/>
            <person name="Rege F."/>
            <person name="Reyes R."/>
            <person name="Rise C."/>
            <person name="Rogov P."/>
            <person name="Ross K."/>
            <person name="Ryan E."/>
            <person name="Settipalli S."/>
            <person name="Shea T."/>
            <person name="Sherpa N."/>
            <person name="Shi L."/>
            <person name="Shih D."/>
            <person name="Sparrow T."/>
            <person name="Spaulding J."/>
            <person name="Stalker J."/>
            <person name="Stange-Thomann N."/>
            <person name="Stavropoulos S."/>
            <person name="Stone C."/>
            <person name="Strader C."/>
            <person name="Tesfaye S."/>
            <person name="Thomson T."/>
            <person name="Thoulutsang Y."/>
            <person name="Thoulutsang D."/>
            <person name="Topham K."/>
            <person name="Topping I."/>
            <person name="Tsamla T."/>
            <person name="Vassiliev H."/>
            <person name="Vo A."/>
            <person name="Wangchuk T."/>
            <person name="Wangdi T."/>
            <person name="Weiand M."/>
            <person name="Wilkinson J."/>
            <person name="Wilson A."/>
            <person name="Yadav S."/>
            <person name="Young G."/>
            <person name="Yu Q."/>
            <person name="Zembek L."/>
            <person name="Zhong D."/>
            <person name="Zimmer A."/>
            <person name="Zwirko Z."/>
            <person name="Jaffe D.B."/>
            <person name="Alvarez P."/>
            <person name="Brockman W."/>
            <person name="Butler J."/>
            <person name="Chin C."/>
            <person name="Gnerre S."/>
            <person name="Grabherr M."/>
            <person name="Kleber M."/>
            <person name="Mauceli E."/>
            <person name="MacCallum I."/>
        </authorList>
    </citation>
    <scope>NUCLEOTIDE SEQUENCE [LARGE SCALE GENOMIC DNA]</scope>
    <source>
        <strain evidence="10">Tucson 15081-1352.22</strain>
    </source>
</reference>
<dbReference type="PROSITE" id="PS00280">
    <property type="entry name" value="BPTI_KUNITZ_1"/>
    <property type="match status" value="1"/>
</dbReference>
<feature type="chain" id="PRO_5006456472" description="BPTI/Kunitz inhibitor domain-containing protein" evidence="7">
    <location>
        <begin position="19"/>
        <end position="103"/>
    </location>
</feature>
<evidence type="ECO:0000256" key="5">
    <source>
        <dbReference type="ARBA" id="ARBA00022900"/>
    </source>
</evidence>
<dbReference type="GO" id="GO:0005615">
    <property type="term" value="C:extracellular space"/>
    <property type="evidence" value="ECO:0007669"/>
    <property type="project" value="TreeGrafter"/>
</dbReference>
<evidence type="ECO:0000256" key="3">
    <source>
        <dbReference type="ARBA" id="ARBA00022656"/>
    </source>
</evidence>
<feature type="domain" description="BPTI/Kunitz inhibitor" evidence="8">
    <location>
        <begin position="29"/>
        <end position="79"/>
    </location>
</feature>
<evidence type="ECO:0000256" key="7">
    <source>
        <dbReference type="SAM" id="SignalP"/>
    </source>
</evidence>
<keyword evidence="3" id="KW-0800">Toxin</keyword>
<dbReference type="Gene3D" id="4.10.410.10">
    <property type="entry name" value="Pancreatic trypsin inhibitor Kunitz domain"/>
    <property type="match status" value="1"/>
</dbReference>
<dbReference type="AlphaFoldDB" id="B4KFC7"/>
<evidence type="ECO:0000256" key="6">
    <source>
        <dbReference type="ARBA" id="ARBA00023157"/>
    </source>
</evidence>
<dbReference type="EMBL" id="CH933807">
    <property type="protein sequence ID" value="EDW12027.2"/>
    <property type="molecule type" value="Genomic_DNA"/>
</dbReference>
<dbReference type="KEGG" id="dmo:Dmoj_GI17461"/>
<dbReference type="InterPro" id="IPR002223">
    <property type="entry name" value="Kunitz_BPTI"/>
</dbReference>
<dbReference type="InParanoid" id="B4KFC7"/>
<dbReference type="InterPro" id="IPR036880">
    <property type="entry name" value="Kunitz_BPTI_sf"/>
</dbReference>
<dbReference type="InterPro" id="IPR020901">
    <property type="entry name" value="Prtase_inh_Kunz-CS"/>
</dbReference>
<organism evidence="9 10">
    <name type="scientific">Drosophila mojavensis</name>
    <name type="common">Fruit fly</name>
    <dbReference type="NCBI Taxonomy" id="7230"/>
    <lineage>
        <taxon>Eukaryota</taxon>
        <taxon>Metazoa</taxon>
        <taxon>Ecdysozoa</taxon>
        <taxon>Arthropoda</taxon>
        <taxon>Hexapoda</taxon>
        <taxon>Insecta</taxon>
        <taxon>Pterygota</taxon>
        <taxon>Neoptera</taxon>
        <taxon>Endopterygota</taxon>
        <taxon>Diptera</taxon>
        <taxon>Brachycera</taxon>
        <taxon>Muscomorpha</taxon>
        <taxon>Ephydroidea</taxon>
        <taxon>Drosophilidae</taxon>
        <taxon>Drosophila</taxon>
    </lineage>
</organism>
<name>B4KFC7_DROMO</name>
<keyword evidence="5" id="KW-0722">Serine protease inhibitor</keyword>
<dbReference type="HOGENOM" id="CLU_160217_0_0_1"/>
<proteinExistence type="predicted"/>